<dbReference type="InterPro" id="IPR016187">
    <property type="entry name" value="CTDL_fold"/>
</dbReference>
<feature type="chain" id="PRO_5032596605" evidence="1">
    <location>
        <begin position="22"/>
        <end position="360"/>
    </location>
</feature>
<dbReference type="GO" id="GO:0120147">
    <property type="term" value="F:formylglycine-generating oxidase activity"/>
    <property type="evidence" value="ECO:0007669"/>
    <property type="project" value="TreeGrafter"/>
</dbReference>
<evidence type="ECO:0000313" key="3">
    <source>
        <dbReference type="EMBL" id="MUK50014.1"/>
    </source>
</evidence>
<dbReference type="RefSeq" id="WP_155656001.1">
    <property type="nucleotide sequence ID" value="NZ_WOBN01000019.1"/>
</dbReference>
<dbReference type="InterPro" id="IPR042095">
    <property type="entry name" value="SUMF_sf"/>
</dbReference>
<dbReference type="Pfam" id="PF03781">
    <property type="entry name" value="FGE-sulfatase"/>
    <property type="match status" value="1"/>
</dbReference>
<proteinExistence type="predicted"/>
<organism evidence="3 4">
    <name type="scientific">Aliivibrio fischeri</name>
    <name type="common">Vibrio fischeri</name>
    <dbReference type="NCBI Taxonomy" id="668"/>
    <lineage>
        <taxon>Bacteria</taxon>
        <taxon>Pseudomonadati</taxon>
        <taxon>Pseudomonadota</taxon>
        <taxon>Gammaproteobacteria</taxon>
        <taxon>Vibrionales</taxon>
        <taxon>Vibrionaceae</taxon>
        <taxon>Aliivibrio</taxon>
    </lineage>
</organism>
<evidence type="ECO:0000259" key="2">
    <source>
        <dbReference type="Pfam" id="PF03781"/>
    </source>
</evidence>
<feature type="signal peptide" evidence="1">
    <location>
        <begin position="1"/>
        <end position="21"/>
    </location>
</feature>
<protein>
    <submittedName>
        <fullName evidence="3">SUMF1/EgtB/PvdO family nonheme iron enzyme</fullName>
    </submittedName>
</protein>
<evidence type="ECO:0000256" key="1">
    <source>
        <dbReference type="SAM" id="SignalP"/>
    </source>
</evidence>
<comment type="caution">
    <text evidence="3">The sequence shown here is derived from an EMBL/GenBank/DDBJ whole genome shotgun (WGS) entry which is preliminary data.</text>
</comment>
<dbReference type="PANTHER" id="PTHR23150:SF19">
    <property type="entry name" value="FORMYLGLYCINE-GENERATING ENZYME"/>
    <property type="match status" value="1"/>
</dbReference>
<dbReference type="InterPro" id="IPR005532">
    <property type="entry name" value="SUMF_dom"/>
</dbReference>
<keyword evidence="1" id="KW-0732">Signal</keyword>
<reference evidence="3 4" key="1">
    <citation type="submission" date="2019-11" db="EMBL/GenBank/DDBJ databases">
        <title>Using colonization assays and comparative genomics to discover symbiosis behaviors and factors in Vibrio fischeri.</title>
        <authorList>
            <person name="Bongrand C."/>
            <person name="Moriano-Gutierrez S."/>
            <person name="Arevalo P."/>
            <person name="Mcfall-Ngai M."/>
            <person name="Visick K."/>
            <person name="Polz M.F."/>
            <person name="Ruby E.G."/>
        </authorList>
    </citation>
    <scope>NUCLEOTIDE SEQUENCE [LARGE SCALE GENOMIC DNA]</scope>
    <source>
        <strain evidence="4">emors.4.1</strain>
    </source>
</reference>
<dbReference type="InterPro" id="IPR051043">
    <property type="entry name" value="Sulfatase_Mod_Factor_Kinase"/>
</dbReference>
<accession>A0A844P3S5</accession>
<dbReference type="SUPFAM" id="SSF56436">
    <property type="entry name" value="C-type lectin-like"/>
    <property type="match status" value="1"/>
</dbReference>
<gene>
    <name evidence="3" type="ORF">GNP88_12645</name>
</gene>
<dbReference type="EMBL" id="WOBN01000019">
    <property type="protein sequence ID" value="MUK50014.1"/>
    <property type="molecule type" value="Genomic_DNA"/>
</dbReference>
<evidence type="ECO:0000313" key="4">
    <source>
        <dbReference type="Proteomes" id="UP000448038"/>
    </source>
</evidence>
<dbReference type="PROSITE" id="PS51257">
    <property type="entry name" value="PROKAR_LIPOPROTEIN"/>
    <property type="match status" value="1"/>
</dbReference>
<name>A0A844P3S5_ALIFS</name>
<dbReference type="PANTHER" id="PTHR23150">
    <property type="entry name" value="SULFATASE MODIFYING FACTOR 1, 2"/>
    <property type="match status" value="1"/>
</dbReference>
<feature type="domain" description="Sulfatase-modifying factor enzyme-like" evidence="2">
    <location>
        <begin position="68"/>
        <end position="326"/>
    </location>
</feature>
<sequence length="360" mass="40842">MKNKWLGFACLLPLLSGCNDANSSISASSYTVSKQQIDTIITNINKQYPDASNELKQNALNTAVRAIENLVFVKGGSFEMGDFGAPCEIPSRTTNRIDWSPDAQCLSSPLSTRKGANYLHKVTLDSYSMSAYETSFMDMEWMRQINGLPVAGHKMDGYHIIEGEVIERGSEDYEYLLTRRKNQSARTINWQQAKDYCQWLGNLTVLPFDLPTEAQWEYAARNRGEKRYYATNNGYRQLLDSGYYDPSTGYRVDYTDEEANSNTGLEAYIGRWPANPLGIYGMSNNISEWTNDWYSPNYYQESPELNPQGPKSGEEKVMRDGTAAMTIDRVPNKIEEDKYYPSNSFRCSLQQKTPATIVNP</sequence>
<dbReference type="AlphaFoldDB" id="A0A844P3S5"/>
<dbReference type="Proteomes" id="UP000448038">
    <property type="component" value="Unassembled WGS sequence"/>
</dbReference>
<dbReference type="Gene3D" id="3.90.1580.10">
    <property type="entry name" value="paralog of FGE (formylglycine-generating enzyme)"/>
    <property type="match status" value="1"/>
</dbReference>